<dbReference type="InterPro" id="IPR036773">
    <property type="entry name" value="TB_dom_sf"/>
</dbReference>
<feature type="domain" description="Kazal-like" evidence="7">
    <location>
        <begin position="114"/>
        <end position="163"/>
    </location>
</feature>
<proteinExistence type="predicted"/>
<dbReference type="Pfam" id="PF07648">
    <property type="entry name" value="Kazal_2"/>
    <property type="match status" value="2"/>
</dbReference>
<evidence type="ECO:0000256" key="1">
    <source>
        <dbReference type="ARBA" id="ARBA00022729"/>
    </source>
</evidence>
<dbReference type="InterPro" id="IPR002350">
    <property type="entry name" value="Kazal_dom"/>
</dbReference>
<name>A0A974I3J8_XENLA</name>
<feature type="signal peptide" evidence="5">
    <location>
        <begin position="1"/>
        <end position="17"/>
    </location>
</feature>
<dbReference type="SMART" id="SM00280">
    <property type="entry name" value="KAZAL"/>
    <property type="match status" value="2"/>
</dbReference>
<dbReference type="CDD" id="cd00104">
    <property type="entry name" value="KAZAL_FS"/>
    <property type="match status" value="2"/>
</dbReference>
<dbReference type="GO" id="GO:0032926">
    <property type="term" value="P:negative regulation of activin receptor signaling pathway"/>
    <property type="evidence" value="ECO:0007669"/>
    <property type="project" value="TreeGrafter"/>
</dbReference>
<feature type="domain" description="TB" evidence="6">
    <location>
        <begin position="30"/>
        <end position="89"/>
    </location>
</feature>
<dbReference type="PROSITE" id="PS51364">
    <property type="entry name" value="TB"/>
    <property type="match status" value="1"/>
</dbReference>
<accession>A0A974I3J8</accession>
<keyword evidence="3" id="KW-1015">Disulfide bond</keyword>
<evidence type="ECO:0000259" key="6">
    <source>
        <dbReference type="PROSITE" id="PS51364"/>
    </source>
</evidence>
<keyword evidence="2" id="KW-0677">Repeat</keyword>
<evidence type="ECO:0000256" key="2">
    <source>
        <dbReference type="ARBA" id="ARBA00022737"/>
    </source>
</evidence>
<evidence type="ECO:0000256" key="5">
    <source>
        <dbReference type="SAM" id="SignalP"/>
    </source>
</evidence>
<dbReference type="PANTHER" id="PTHR10913:SF16">
    <property type="entry name" value="FOLLISTATIN-RELATED PROTEIN 3"/>
    <property type="match status" value="1"/>
</dbReference>
<dbReference type="Gene3D" id="3.90.290.10">
    <property type="entry name" value="TGF-beta binding (TB) domain"/>
    <property type="match status" value="1"/>
</dbReference>
<protein>
    <submittedName>
        <fullName evidence="8">Uncharacterized protein</fullName>
    </submittedName>
</protein>
<dbReference type="InterPro" id="IPR036058">
    <property type="entry name" value="Kazal_dom_sf"/>
</dbReference>
<dbReference type="Pfam" id="PF21333">
    <property type="entry name" value="FST_N"/>
    <property type="match status" value="1"/>
</dbReference>
<dbReference type="PANTHER" id="PTHR10913">
    <property type="entry name" value="FOLLISTATIN-RELATED"/>
    <property type="match status" value="1"/>
</dbReference>
<evidence type="ECO:0000256" key="3">
    <source>
        <dbReference type="ARBA" id="ARBA00023157"/>
    </source>
</evidence>
<dbReference type="FunFam" id="3.90.290.10:FF:000021">
    <property type="entry name" value="follistatin-related protein 3"/>
    <property type="match status" value="1"/>
</dbReference>
<keyword evidence="4" id="KW-0325">Glycoprotein</keyword>
<dbReference type="InterPro" id="IPR003645">
    <property type="entry name" value="Fol_N"/>
</dbReference>
<dbReference type="Gene3D" id="3.30.60.30">
    <property type="match status" value="2"/>
</dbReference>
<evidence type="ECO:0000313" key="9">
    <source>
        <dbReference type="Proteomes" id="UP000694892"/>
    </source>
</evidence>
<dbReference type="PROSITE" id="PS51465">
    <property type="entry name" value="KAZAL_2"/>
    <property type="match status" value="2"/>
</dbReference>
<feature type="domain" description="Kazal-like" evidence="7">
    <location>
        <begin position="187"/>
        <end position="239"/>
    </location>
</feature>
<evidence type="ECO:0000256" key="4">
    <source>
        <dbReference type="ARBA" id="ARBA00023180"/>
    </source>
</evidence>
<dbReference type="GO" id="GO:0048185">
    <property type="term" value="F:activin binding"/>
    <property type="evidence" value="ECO:0007669"/>
    <property type="project" value="TreeGrafter"/>
</dbReference>
<dbReference type="InterPro" id="IPR050653">
    <property type="entry name" value="Prot_Inhib_GrowthFact_Antg"/>
</dbReference>
<dbReference type="SUPFAM" id="SSF100895">
    <property type="entry name" value="Kazal-type serine protease inhibitors"/>
    <property type="match status" value="2"/>
</dbReference>
<dbReference type="AlphaFoldDB" id="A0A974I3J8"/>
<dbReference type="InterPro" id="IPR017878">
    <property type="entry name" value="TB_dom"/>
</dbReference>
<organism evidence="8 9">
    <name type="scientific">Xenopus laevis</name>
    <name type="common">African clawed frog</name>
    <dbReference type="NCBI Taxonomy" id="8355"/>
    <lineage>
        <taxon>Eukaryota</taxon>
        <taxon>Metazoa</taxon>
        <taxon>Chordata</taxon>
        <taxon>Craniata</taxon>
        <taxon>Vertebrata</taxon>
        <taxon>Euteleostomi</taxon>
        <taxon>Amphibia</taxon>
        <taxon>Batrachia</taxon>
        <taxon>Anura</taxon>
        <taxon>Pipoidea</taxon>
        <taxon>Pipidae</taxon>
        <taxon>Xenopodinae</taxon>
        <taxon>Xenopus</taxon>
        <taxon>Xenopus</taxon>
    </lineage>
</organism>
<evidence type="ECO:0000313" key="8">
    <source>
        <dbReference type="EMBL" id="OCU00683.1"/>
    </source>
</evidence>
<dbReference type="EMBL" id="CM004466">
    <property type="protein sequence ID" value="OCU00683.1"/>
    <property type="molecule type" value="Genomic_DNA"/>
</dbReference>
<feature type="chain" id="PRO_5038137089" evidence="5">
    <location>
        <begin position="18"/>
        <end position="266"/>
    </location>
</feature>
<dbReference type="SMART" id="SM00274">
    <property type="entry name" value="FOLN"/>
    <property type="match status" value="2"/>
</dbReference>
<keyword evidence="1 5" id="KW-0732">Signal</keyword>
<dbReference type="GO" id="GO:0030154">
    <property type="term" value="P:cell differentiation"/>
    <property type="evidence" value="ECO:0007669"/>
    <property type="project" value="TreeGrafter"/>
</dbReference>
<gene>
    <name evidence="8" type="ORF">XELAEV_18006463mg</name>
</gene>
<dbReference type="Proteomes" id="UP000694892">
    <property type="component" value="Chromosome 1L"/>
</dbReference>
<dbReference type="GO" id="GO:0005615">
    <property type="term" value="C:extracellular space"/>
    <property type="evidence" value="ECO:0007669"/>
    <property type="project" value="TreeGrafter"/>
</dbReference>
<dbReference type="OMA" id="HGGICWL"/>
<reference evidence="9" key="1">
    <citation type="journal article" date="2016" name="Nature">
        <title>Genome evolution in the allotetraploid frog Xenopus laevis.</title>
        <authorList>
            <person name="Session A.M."/>
            <person name="Uno Y."/>
            <person name="Kwon T."/>
            <person name="Chapman J.A."/>
            <person name="Toyoda A."/>
            <person name="Takahashi S."/>
            <person name="Fukui A."/>
            <person name="Hikosaka A."/>
            <person name="Suzuki A."/>
            <person name="Kondo M."/>
            <person name="van Heeringen S.J."/>
            <person name="Quigley I."/>
            <person name="Heinz S."/>
            <person name="Ogino H."/>
            <person name="Ochi H."/>
            <person name="Hellsten U."/>
            <person name="Lyons J.B."/>
            <person name="Simakov O."/>
            <person name="Putnam N."/>
            <person name="Stites J."/>
            <person name="Kuroki Y."/>
            <person name="Tanaka T."/>
            <person name="Michiue T."/>
            <person name="Watanabe M."/>
            <person name="Bogdanovic O."/>
            <person name="Lister R."/>
            <person name="Georgiou G."/>
            <person name="Paranjpe S.S."/>
            <person name="van Kruijsbergen I."/>
            <person name="Shu S."/>
            <person name="Carlson J."/>
            <person name="Kinoshita T."/>
            <person name="Ohta Y."/>
            <person name="Mawaribuchi S."/>
            <person name="Jenkins J."/>
            <person name="Grimwood J."/>
            <person name="Schmutz J."/>
            <person name="Mitros T."/>
            <person name="Mozaffari S.V."/>
            <person name="Suzuki Y."/>
            <person name="Haramoto Y."/>
            <person name="Yamamoto T.S."/>
            <person name="Takagi C."/>
            <person name="Heald R."/>
            <person name="Miller K."/>
            <person name="Haudenschild C."/>
            <person name="Kitzman J."/>
            <person name="Nakayama T."/>
            <person name="Izutsu Y."/>
            <person name="Robert J."/>
            <person name="Fortriede J."/>
            <person name="Burns K."/>
            <person name="Lotay V."/>
            <person name="Karimi K."/>
            <person name="Yasuoka Y."/>
            <person name="Dichmann D.S."/>
            <person name="Flajnik M.F."/>
            <person name="Houston D.W."/>
            <person name="Shendure J."/>
            <person name="DuPasquier L."/>
            <person name="Vize P.D."/>
            <person name="Zorn A.M."/>
            <person name="Ito M."/>
            <person name="Marcotte E.M."/>
            <person name="Wallingford J.B."/>
            <person name="Ito Y."/>
            <person name="Asashima M."/>
            <person name="Ueno N."/>
            <person name="Matsuda Y."/>
            <person name="Veenstra G.J."/>
            <person name="Fujiyama A."/>
            <person name="Harland R.M."/>
            <person name="Taira M."/>
            <person name="Rokhsar D.S."/>
        </authorList>
    </citation>
    <scope>NUCLEOTIDE SEQUENCE [LARGE SCALE GENOMIC DNA]</scope>
    <source>
        <strain evidence="9">J</strain>
    </source>
</reference>
<dbReference type="GO" id="GO:0030510">
    <property type="term" value="P:regulation of BMP signaling pathway"/>
    <property type="evidence" value="ECO:0007669"/>
    <property type="project" value="TreeGrafter"/>
</dbReference>
<evidence type="ECO:0000259" key="7">
    <source>
        <dbReference type="PROSITE" id="PS51465"/>
    </source>
</evidence>
<sequence length="266" mass="28758">MLQFLLLPLLLCTVTRGHPIPGGDTLQSGGTCWLLQGTDSTCSRMLLSSVTWDECCRDGHIDTAWSNYTEPMNKISLLGFLGLVTCQPCRDSCEGAQCPPGKTCFLKDGRPQCECTPDCSGLDVDVPVCGSDGHTYKDECELITKKCQGHPDLEIMYYGKCKKSCSNVVCPGTHSCVVDQTGSAHCVVCRSMPCPPPFASENMLCGNNNVTYPSACHLRRATCYLGRSIGVRHTGSCAGTQLLLLITFALCSLVCTPLVCHRKNCL</sequence>